<reference evidence="5" key="1">
    <citation type="submission" date="2019-04" db="EMBL/GenBank/DDBJ databases">
        <title>Nocardioides xinjiangensis sp. nov.</title>
        <authorList>
            <person name="Liu S."/>
        </authorList>
    </citation>
    <scope>NUCLEOTIDE SEQUENCE [LARGE SCALE GENOMIC DNA]</scope>
    <source>
        <strain evidence="5">18</strain>
    </source>
</reference>
<evidence type="ECO:0000256" key="2">
    <source>
        <dbReference type="ARBA" id="ARBA00022679"/>
    </source>
</evidence>
<dbReference type="PANTHER" id="PTHR45947:SF3">
    <property type="entry name" value="SULFOQUINOVOSYL TRANSFERASE SQD2"/>
    <property type="match status" value="1"/>
</dbReference>
<organism evidence="4 5">
    <name type="scientific">Glycomyces buryatensis</name>
    <dbReference type="NCBI Taxonomy" id="2570927"/>
    <lineage>
        <taxon>Bacteria</taxon>
        <taxon>Bacillati</taxon>
        <taxon>Actinomycetota</taxon>
        <taxon>Actinomycetes</taxon>
        <taxon>Glycomycetales</taxon>
        <taxon>Glycomycetaceae</taxon>
        <taxon>Glycomyces</taxon>
    </lineage>
</organism>
<dbReference type="EMBL" id="STGY01000083">
    <property type="protein sequence ID" value="THV33583.1"/>
    <property type="molecule type" value="Genomic_DNA"/>
</dbReference>
<dbReference type="Pfam" id="PF13692">
    <property type="entry name" value="Glyco_trans_1_4"/>
    <property type="match status" value="1"/>
</dbReference>
<dbReference type="PANTHER" id="PTHR45947">
    <property type="entry name" value="SULFOQUINOVOSYL TRANSFERASE SQD2"/>
    <property type="match status" value="1"/>
</dbReference>
<evidence type="ECO:0000313" key="5">
    <source>
        <dbReference type="Proteomes" id="UP000308760"/>
    </source>
</evidence>
<keyword evidence="2 4" id="KW-0808">Transferase</keyword>
<evidence type="ECO:0000259" key="3">
    <source>
        <dbReference type="Pfam" id="PF13579"/>
    </source>
</evidence>
<feature type="domain" description="Glycosyltransferase subfamily 4-like N-terminal" evidence="3">
    <location>
        <begin position="14"/>
        <end position="203"/>
    </location>
</feature>
<dbReference type="Gene3D" id="3.40.50.2000">
    <property type="entry name" value="Glycogen Phosphorylase B"/>
    <property type="match status" value="2"/>
</dbReference>
<name>A0A4S8PQW6_9ACTN</name>
<dbReference type="SUPFAM" id="SSF53756">
    <property type="entry name" value="UDP-Glycosyltransferase/glycogen phosphorylase"/>
    <property type="match status" value="1"/>
</dbReference>
<dbReference type="InterPro" id="IPR050194">
    <property type="entry name" value="Glycosyltransferase_grp1"/>
</dbReference>
<accession>A0A4S8PQW6</accession>
<dbReference type="GO" id="GO:1901137">
    <property type="term" value="P:carbohydrate derivative biosynthetic process"/>
    <property type="evidence" value="ECO:0007669"/>
    <property type="project" value="UniProtKB-ARBA"/>
</dbReference>
<evidence type="ECO:0000313" key="4">
    <source>
        <dbReference type="EMBL" id="THV33583.1"/>
    </source>
</evidence>
<keyword evidence="1" id="KW-0328">Glycosyltransferase</keyword>
<dbReference type="Proteomes" id="UP000308760">
    <property type="component" value="Unassembled WGS sequence"/>
</dbReference>
<sequence>MRLGVISPCYDPETGSAAVAGGICRSLAKLGHDVHVLTGFPNYPTGAIYPGYQMKRYLYEHRAGVHVHRVPLLPSHDRSALRRALTYLSFAASASAKWNVLRSMDAWLVISSQATVAFPAILARRLFGRPYVLYIQDLWPDTVLASGFIRQGRLLDLTARAISGFCEASYQRASAVAVTAPGMAAVLRQRSVPPEKITVVPNWVDEGIFRPVPRDERLAAETGLDGFVVMYAGSLGDVQGLETAIKALKFLPDLPDLRLAFVGSGVAEARLRALAEGDERVRFLGSHPVERTVQLMALSDVQLVSLQDRPPFHHILPSKLQAAMACGKPIIASAPGDAARAVLESRAGLVAPPGDPAELSSAMRLLHGFNPLIREAMGHFGREYYMDEMSAQVGGSRLSDLVTYALGGNRG</sequence>
<dbReference type="Pfam" id="PF13579">
    <property type="entry name" value="Glyco_trans_4_4"/>
    <property type="match status" value="1"/>
</dbReference>
<proteinExistence type="predicted"/>
<gene>
    <name evidence="4" type="ORF">FAB82_25950</name>
</gene>
<dbReference type="InterPro" id="IPR028098">
    <property type="entry name" value="Glyco_trans_4-like_N"/>
</dbReference>
<protein>
    <submittedName>
        <fullName evidence="4">Glycosyltransferase family 4 protein</fullName>
    </submittedName>
</protein>
<evidence type="ECO:0000256" key="1">
    <source>
        <dbReference type="ARBA" id="ARBA00022676"/>
    </source>
</evidence>
<dbReference type="AlphaFoldDB" id="A0A4S8PQW6"/>
<dbReference type="GO" id="GO:0016758">
    <property type="term" value="F:hexosyltransferase activity"/>
    <property type="evidence" value="ECO:0007669"/>
    <property type="project" value="TreeGrafter"/>
</dbReference>
<reference evidence="4 5" key="2">
    <citation type="submission" date="2019-05" db="EMBL/GenBank/DDBJ databases">
        <title>Glycomyces buryatensis sp. nov.</title>
        <authorList>
            <person name="Nikitina E."/>
        </authorList>
    </citation>
    <scope>NUCLEOTIDE SEQUENCE [LARGE SCALE GENOMIC DNA]</scope>
    <source>
        <strain evidence="4 5">18</strain>
    </source>
</reference>
<keyword evidence="5" id="KW-1185">Reference proteome</keyword>
<dbReference type="RefSeq" id="WP_136537464.1">
    <property type="nucleotide sequence ID" value="NZ_STGY01000083.1"/>
</dbReference>
<dbReference type="CDD" id="cd03794">
    <property type="entry name" value="GT4_WbuB-like"/>
    <property type="match status" value="1"/>
</dbReference>
<dbReference type="OrthoDB" id="3180470at2"/>
<comment type="caution">
    <text evidence="4">The sequence shown here is derived from an EMBL/GenBank/DDBJ whole genome shotgun (WGS) entry which is preliminary data.</text>
</comment>